<sequence>MSRQEDSTQGEDGHPVKKRRINGSEERVADVGQEVQGASRDQVLYFYAHCHHDDEETFFQQEEHECDLFVLGYENDRPGLPETTDIISWGQEYQINEAVITSIVAFGLQDTNDLQGLGLKSETSPYGLTLGQWMPLRIAADKWLKNLPLKDPFFPKGSKFLSMPLEVMLYRPQEQKALRKLREHGLNDAVLLPWLSKDHVYAVGLTNYDCFRLQQAANRDAFKPTRWNGPSTYSDRVWDVTSKDFWVLGDTDAKDLPEVMEISEWCEKYGLDADLSTRLEQLHIQDTNQLSQLFIPRVSLGHFLILRNAVERWLGKTIPMANKYPHQDYTYPNMDVNAFVPRYYEDQIRDALAEHGVRNVDLLGHLSLDHVQALGWTPVASYALECAAARNCGGDPRIERLYSARLP</sequence>
<evidence type="ECO:0000313" key="3">
    <source>
        <dbReference type="Proteomes" id="UP001383192"/>
    </source>
</evidence>
<accession>A0AAW0C3C8</accession>
<protein>
    <submittedName>
        <fullName evidence="2">Uncharacterized protein</fullName>
    </submittedName>
</protein>
<comment type="caution">
    <text evidence="2">The sequence shown here is derived from an EMBL/GenBank/DDBJ whole genome shotgun (WGS) entry which is preliminary data.</text>
</comment>
<reference evidence="2 3" key="1">
    <citation type="submission" date="2024-01" db="EMBL/GenBank/DDBJ databases">
        <title>A draft genome for a cacao thread blight-causing isolate of Paramarasmius palmivorus.</title>
        <authorList>
            <person name="Baruah I.K."/>
            <person name="Bukari Y."/>
            <person name="Amoako-Attah I."/>
            <person name="Meinhardt L.W."/>
            <person name="Bailey B.A."/>
            <person name="Cohen S.P."/>
        </authorList>
    </citation>
    <scope>NUCLEOTIDE SEQUENCE [LARGE SCALE GENOMIC DNA]</scope>
    <source>
        <strain evidence="2 3">GH-12</strain>
    </source>
</reference>
<evidence type="ECO:0000256" key="1">
    <source>
        <dbReference type="SAM" id="MobiDB-lite"/>
    </source>
</evidence>
<name>A0AAW0C3C8_9AGAR</name>
<proteinExistence type="predicted"/>
<feature type="region of interest" description="Disordered" evidence="1">
    <location>
        <begin position="1"/>
        <end position="31"/>
    </location>
</feature>
<keyword evidence="3" id="KW-1185">Reference proteome</keyword>
<evidence type="ECO:0000313" key="2">
    <source>
        <dbReference type="EMBL" id="KAK7033520.1"/>
    </source>
</evidence>
<organism evidence="2 3">
    <name type="scientific">Paramarasmius palmivorus</name>
    <dbReference type="NCBI Taxonomy" id="297713"/>
    <lineage>
        <taxon>Eukaryota</taxon>
        <taxon>Fungi</taxon>
        <taxon>Dikarya</taxon>
        <taxon>Basidiomycota</taxon>
        <taxon>Agaricomycotina</taxon>
        <taxon>Agaricomycetes</taxon>
        <taxon>Agaricomycetidae</taxon>
        <taxon>Agaricales</taxon>
        <taxon>Marasmiineae</taxon>
        <taxon>Marasmiaceae</taxon>
        <taxon>Paramarasmius</taxon>
    </lineage>
</organism>
<gene>
    <name evidence="2" type="ORF">VNI00_012743</name>
</gene>
<dbReference type="AlphaFoldDB" id="A0AAW0C3C8"/>
<dbReference type="Proteomes" id="UP001383192">
    <property type="component" value="Unassembled WGS sequence"/>
</dbReference>
<dbReference type="EMBL" id="JAYKXP010000061">
    <property type="protein sequence ID" value="KAK7033520.1"/>
    <property type="molecule type" value="Genomic_DNA"/>
</dbReference>
<feature type="compositionally biased region" description="Basic and acidic residues" evidence="1">
    <location>
        <begin position="1"/>
        <end position="15"/>
    </location>
</feature>